<dbReference type="Gene3D" id="1.10.10.60">
    <property type="entry name" value="Homeodomain-like"/>
    <property type="match status" value="2"/>
</dbReference>
<dbReference type="SUPFAM" id="SSF46689">
    <property type="entry name" value="Homeodomain-like"/>
    <property type="match status" value="2"/>
</dbReference>
<evidence type="ECO:0000259" key="5">
    <source>
        <dbReference type="PROSITE" id="PS51253"/>
    </source>
</evidence>
<feature type="compositionally biased region" description="Polar residues" evidence="4">
    <location>
        <begin position="346"/>
        <end position="362"/>
    </location>
</feature>
<comment type="caution">
    <text evidence="6">The sequence shown here is derived from an EMBL/GenBank/DDBJ whole genome shotgun (WGS) entry which is preliminary data.</text>
</comment>
<dbReference type="InterPro" id="IPR006600">
    <property type="entry name" value="HTH_CenpB_DNA-bd_dom"/>
</dbReference>
<feature type="compositionally biased region" description="Low complexity" evidence="4">
    <location>
        <begin position="655"/>
        <end position="719"/>
    </location>
</feature>
<evidence type="ECO:0000256" key="4">
    <source>
        <dbReference type="SAM" id="MobiDB-lite"/>
    </source>
</evidence>
<dbReference type="Proteomes" id="UP001286313">
    <property type="component" value="Unassembled WGS sequence"/>
</dbReference>
<dbReference type="SMART" id="SM00674">
    <property type="entry name" value="CENPB"/>
    <property type="match status" value="1"/>
</dbReference>
<dbReference type="PROSITE" id="PS51253">
    <property type="entry name" value="HTH_CENPB"/>
    <property type="match status" value="1"/>
</dbReference>
<feature type="compositionally biased region" description="Polar residues" evidence="4">
    <location>
        <begin position="566"/>
        <end position="596"/>
    </location>
</feature>
<accession>A0AAE1BWX6</accession>
<dbReference type="PANTHER" id="PTHR19303">
    <property type="entry name" value="TRANSPOSON"/>
    <property type="match status" value="1"/>
</dbReference>
<feature type="compositionally biased region" description="Basic residues" evidence="4">
    <location>
        <begin position="728"/>
        <end position="739"/>
    </location>
</feature>
<feature type="compositionally biased region" description="Pro residues" evidence="4">
    <location>
        <begin position="413"/>
        <end position="423"/>
    </location>
</feature>
<evidence type="ECO:0000313" key="7">
    <source>
        <dbReference type="Proteomes" id="UP001286313"/>
    </source>
</evidence>
<dbReference type="AlphaFoldDB" id="A0AAE1BWX6"/>
<sequence>MSSPAPKSRKGIKLKILSLQDKLRLLLRVDEGASMLEICAEFEMKPSTFYDIKRNKDKIRSHALTQEELGVTLQKKMRHDKYSILNRAVLRWYRRQQRERTHSCVPIKGVDIQKAAIKFAKLLKIEGFCASYTWLINFRRRHSITNNKVVVNIDKSVSAEPAAAVESDPFTHKYFSNHDNALNKITPELSLNEDSSTSTPAGLINLSHEEDICEEEVTEMDFEYDLRAQNSLVSRSASTSPIPSNDEQDRTFLLDDNGFYIVENTEPCNEPSDPSPPLEDPLASIDPLALPPETTDGVEIIQSSSDSLTSADEMLRIVDDSPKLFNILSGDSFPPRPHSRKKSAKTPINASSTPLTTSGSQPQIIRNYHHTETEENSALSQAVPVSTSYSVRGHSVLLNSGPNNCDDFSESLPTPPSSVPLPTSPMHSPSSAYEGPIIIDVGTVPHDSFPTSSSPSLSPPPPTSLPPSPPTSLSHSIPTPLTTSSLPTSSYTDTDLNMPTPNDGPSLPFICPDYLPTVSSTPLSLPSVSTLFSTSKTLPATLLSSSCSSPYSSPVRHSTPFDLTAPGSSRTAEPHSSSSLHHTSVCTNSKFQSKMSSRPRPIDLTATNPSRTELISCPTSLHHLSTFISKYRSGKFIRPQTRPSSSYVFKPQPESSSSISLPSTYLSTHSTSAPTASTSRLAHSTSTPTASTSRLAHSTSTPSASTSHLKPSRSVLLPPSDLPVPPEHRKRQRLGSSKKKSNEKSKKCDKHCNPTSKAKQKKSTIEQQTQTVIPSECWNMSSPAEKKCFVIERQEALRKLWKKQSLLLDIQIEAAEVQLAVYRRKLFVAETLLQNINKGNGQ</sequence>
<feature type="compositionally biased region" description="Low complexity" evidence="4">
    <location>
        <begin position="549"/>
        <end position="558"/>
    </location>
</feature>
<dbReference type="EMBL" id="JAWQEG010005452">
    <property type="protein sequence ID" value="KAK3857973.1"/>
    <property type="molecule type" value="Genomic_DNA"/>
</dbReference>
<dbReference type="GO" id="GO:0005634">
    <property type="term" value="C:nucleus"/>
    <property type="evidence" value="ECO:0007669"/>
    <property type="project" value="UniProtKB-SubCell"/>
</dbReference>
<evidence type="ECO:0000256" key="1">
    <source>
        <dbReference type="ARBA" id="ARBA00004123"/>
    </source>
</evidence>
<keyword evidence="3" id="KW-0539">Nucleus</keyword>
<evidence type="ECO:0000256" key="3">
    <source>
        <dbReference type="ARBA" id="ARBA00023242"/>
    </source>
</evidence>
<name>A0AAE1BWX6_PETCI</name>
<dbReference type="InterPro" id="IPR009057">
    <property type="entry name" value="Homeodomain-like_sf"/>
</dbReference>
<keyword evidence="2" id="KW-0238">DNA-binding</keyword>
<proteinExistence type="predicted"/>
<dbReference type="PANTHER" id="PTHR19303:SF73">
    <property type="entry name" value="PROTEIN PDC2"/>
    <property type="match status" value="1"/>
</dbReference>
<feature type="compositionally biased region" description="Low complexity" evidence="4">
    <location>
        <begin position="471"/>
        <end position="490"/>
    </location>
</feature>
<dbReference type="GO" id="GO:0003677">
    <property type="term" value="F:DNA binding"/>
    <property type="evidence" value="ECO:0007669"/>
    <property type="project" value="UniProtKB-KW"/>
</dbReference>
<organism evidence="6 7">
    <name type="scientific">Petrolisthes cinctipes</name>
    <name type="common">Flat porcelain crab</name>
    <dbReference type="NCBI Taxonomy" id="88211"/>
    <lineage>
        <taxon>Eukaryota</taxon>
        <taxon>Metazoa</taxon>
        <taxon>Ecdysozoa</taxon>
        <taxon>Arthropoda</taxon>
        <taxon>Crustacea</taxon>
        <taxon>Multicrustacea</taxon>
        <taxon>Malacostraca</taxon>
        <taxon>Eumalacostraca</taxon>
        <taxon>Eucarida</taxon>
        <taxon>Decapoda</taxon>
        <taxon>Pleocyemata</taxon>
        <taxon>Anomura</taxon>
        <taxon>Galatheoidea</taxon>
        <taxon>Porcellanidae</taxon>
        <taxon>Petrolisthes</taxon>
    </lineage>
</organism>
<comment type="subcellular location">
    <subcellularLocation>
        <location evidence="1">Nucleus</location>
    </subcellularLocation>
</comment>
<protein>
    <recommendedName>
        <fullName evidence="5">HTH CENPB-type domain-containing protein</fullName>
    </recommendedName>
</protein>
<feature type="compositionally biased region" description="Pro residues" evidence="4">
    <location>
        <begin position="457"/>
        <end position="470"/>
    </location>
</feature>
<feature type="region of interest" description="Disordered" evidence="4">
    <location>
        <begin position="401"/>
        <end position="492"/>
    </location>
</feature>
<keyword evidence="7" id="KW-1185">Reference proteome</keyword>
<dbReference type="Pfam" id="PF03221">
    <property type="entry name" value="HTH_Tnp_Tc5"/>
    <property type="match status" value="1"/>
</dbReference>
<evidence type="ECO:0000256" key="2">
    <source>
        <dbReference type="ARBA" id="ARBA00023125"/>
    </source>
</evidence>
<dbReference type="InterPro" id="IPR007889">
    <property type="entry name" value="HTH_Psq"/>
</dbReference>
<dbReference type="Pfam" id="PF04218">
    <property type="entry name" value="CENP-B_N"/>
    <property type="match status" value="1"/>
</dbReference>
<evidence type="ECO:0000313" key="6">
    <source>
        <dbReference type="EMBL" id="KAK3857973.1"/>
    </source>
</evidence>
<feature type="domain" description="HTH CENPB-type" evidence="5">
    <location>
        <begin position="73"/>
        <end position="148"/>
    </location>
</feature>
<feature type="region of interest" description="Disordered" evidence="4">
    <location>
        <begin position="549"/>
        <end position="609"/>
    </location>
</feature>
<reference evidence="6" key="1">
    <citation type="submission" date="2023-10" db="EMBL/GenBank/DDBJ databases">
        <title>Genome assemblies of two species of porcelain crab, Petrolisthes cinctipes and Petrolisthes manimaculis (Anomura: Porcellanidae).</title>
        <authorList>
            <person name="Angst P."/>
        </authorList>
    </citation>
    <scope>NUCLEOTIDE SEQUENCE</scope>
    <source>
        <strain evidence="6">PB745_01</strain>
        <tissue evidence="6">Gill</tissue>
    </source>
</reference>
<feature type="region of interest" description="Disordered" evidence="4">
    <location>
        <begin position="638"/>
        <end position="767"/>
    </location>
</feature>
<gene>
    <name evidence="6" type="ORF">Pcinc_035807</name>
</gene>
<feature type="compositionally biased region" description="Basic and acidic residues" evidence="4">
    <location>
        <begin position="740"/>
        <end position="752"/>
    </location>
</feature>
<feature type="region of interest" description="Disordered" evidence="4">
    <location>
        <begin position="328"/>
        <end position="362"/>
    </location>
</feature>
<dbReference type="InterPro" id="IPR050863">
    <property type="entry name" value="CenT-Element_Derived"/>
</dbReference>